<dbReference type="PRINTS" id="PR00081">
    <property type="entry name" value="GDHRDH"/>
</dbReference>
<evidence type="ECO:0000259" key="3">
    <source>
        <dbReference type="SMART" id="SM00822"/>
    </source>
</evidence>
<dbReference type="SUPFAM" id="SSF51735">
    <property type="entry name" value="NAD(P)-binding Rossmann-fold domains"/>
    <property type="match status" value="1"/>
</dbReference>
<dbReference type="AlphaFoldDB" id="A0A932ZUW3"/>
<evidence type="ECO:0000313" key="5">
    <source>
        <dbReference type="Proteomes" id="UP000752292"/>
    </source>
</evidence>
<proteinExistence type="inferred from homology"/>
<evidence type="ECO:0000256" key="1">
    <source>
        <dbReference type="ARBA" id="ARBA00006484"/>
    </source>
</evidence>
<organism evidence="4 5">
    <name type="scientific">Tectimicrobiota bacterium</name>
    <dbReference type="NCBI Taxonomy" id="2528274"/>
    <lineage>
        <taxon>Bacteria</taxon>
        <taxon>Pseudomonadati</taxon>
        <taxon>Nitrospinota/Tectimicrobiota group</taxon>
        <taxon>Candidatus Tectimicrobiota</taxon>
    </lineage>
</organism>
<dbReference type="InterPro" id="IPR020904">
    <property type="entry name" value="Sc_DH/Rdtase_CS"/>
</dbReference>
<dbReference type="GO" id="GO:0032787">
    <property type="term" value="P:monocarboxylic acid metabolic process"/>
    <property type="evidence" value="ECO:0007669"/>
    <property type="project" value="UniProtKB-ARBA"/>
</dbReference>
<evidence type="ECO:0000256" key="2">
    <source>
        <dbReference type="SAM" id="MobiDB-lite"/>
    </source>
</evidence>
<dbReference type="PANTHER" id="PTHR42879">
    <property type="entry name" value="3-OXOACYL-(ACYL-CARRIER-PROTEIN) REDUCTASE"/>
    <property type="match status" value="1"/>
</dbReference>
<feature type="region of interest" description="Disordered" evidence="2">
    <location>
        <begin position="1"/>
        <end position="25"/>
    </location>
</feature>
<dbReference type="EMBL" id="JACQRX010000273">
    <property type="protein sequence ID" value="MBI4252041.1"/>
    <property type="molecule type" value="Genomic_DNA"/>
</dbReference>
<dbReference type="InterPro" id="IPR057326">
    <property type="entry name" value="KR_dom"/>
</dbReference>
<accession>A0A932ZUW3</accession>
<protein>
    <submittedName>
        <fullName evidence="4">SDR family oxidoreductase</fullName>
    </submittedName>
</protein>
<dbReference type="NCBIfam" id="NF005559">
    <property type="entry name" value="PRK07231.1"/>
    <property type="match status" value="1"/>
</dbReference>
<dbReference type="InterPro" id="IPR050259">
    <property type="entry name" value="SDR"/>
</dbReference>
<evidence type="ECO:0000313" key="4">
    <source>
        <dbReference type="EMBL" id="MBI4252041.1"/>
    </source>
</evidence>
<dbReference type="PRINTS" id="PR00080">
    <property type="entry name" value="SDRFAMILY"/>
</dbReference>
<comment type="caution">
    <text evidence="4">The sequence shown here is derived from an EMBL/GenBank/DDBJ whole genome shotgun (WGS) entry which is preliminary data.</text>
</comment>
<dbReference type="Pfam" id="PF13561">
    <property type="entry name" value="adh_short_C2"/>
    <property type="match status" value="1"/>
</dbReference>
<reference evidence="4" key="1">
    <citation type="submission" date="2020-07" db="EMBL/GenBank/DDBJ databases">
        <title>Huge and variable diversity of episymbiotic CPR bacteria and DPANN archaea in groundwater ecosystems.</title>
        <authorList>
            <person name="He C.Y."/>
            <person name="Keren R."/>
            <person name="Whittaker M."/>
            <person name="Farag I.F."/>
            <person name="Doudna J."/>
            <person name="Cate J.H.D."/>
            <person name="Banfield J.F."/>
        </authorList>
    </citation>
    <scope>NUCLEOTIDE SEQUENCE</scope>
    <source>
        <strain evidence="4">NC_groundwater_1370_Ag_S-0.2um_69_93</strain>
    </source>
</reference>
<name>A0A932ZUW3_UNCTE</name>
<comment type="similarity">
    <text evidence="1">Belongs to the short-chain dehydrogenases/reductases (SDR) family.</text>
</comment>
<dbReference type="InterPro" id="IPR002347">
    <property type="entry name" value="SDR_fam"/>
</dbReference>
<dbReference type="SMART" id="SM00822">
    <property type="entry name" value="PKS_KR"/>
    <property type="match status" value="1"/>
</dbReference>
<dbReference type="PROSITE" id="PS00061">
    <property type="entry name" value="ADH_SHORT"/>
    <property type="match status" value="1"/>
</dbReference>
<dbReference type="InterPro" id="IPR036291">
    <property type="entry name" value="NAD(P)-bd_dom_sf"/>
</dbReference>
<feature type="domain" description="Ketoreductase" evidence="3">
    <location>
        <begin position="31"/>
        <end position="222"/>
    </location>
</feature>
<dbReference type="Gene3D" id="3.40.50.720">
    <property type="entry name" value="NAD(P)-binding Rossmann-like Domain"/>
    <property type="match status" value="1"/>
</dbReference>
<gene>
    <name evidence="4" type="ORF">HY618_06230</name>
</gene>
<dbReference type="PANTHER" id="PTHR42879:SF2">
    <property type="entry name" value="3-OXOACYL-[ACYL-CARRIER-PROTEIN] REDUCTASE FABG"/>
    <property type="match status" value="1"/>
</dbReference>
<sequence length="293" mass="30393">MGGPGAHHVRLRDPLSGAAVSPGRSRGLEGRVALVTGAGGGIGRGIARCLAEEGMALALADVVPAGAEAAAAEIEGGGGRAVALGLDVTRAGECRSAVEEVRSRLGGLHVVVNNAGVIGSPNLKLGLPLADLTEEDWDAAYAVNVKGVFLLCQAALPHLQAQRWGRIINISSRAGRDGRETIPHYSASKAAVIIFSQALAREAAPHGVTVNAVCPGLIWSPMWERLAQLYRGKLPGLAGLSPREVFDHFVAQTPLRREQTPEDVGRAVAFLASEDARTITGQALLVDSGAVMH</sequence>
<dbReference type="FunFam" id="3.40.50.720:FF:000084">
    <property type="entry name" value="Short-chain dehydrogenase reductase"/>
    <property type="match status" value="1"/>
</dbReference>
<dbReference type="Proteomes" id="UP000752292">
    <property type="component" value="Unassembled WGS sequence"/>
</dbReference>